<dbReference type="PANTHER" id="PTHR43394">
    <property type="entry name" value="ATP-DEPENDENT PERMEASE MDL1, MITOCHONDRIAL"/>
    <property type="match status" value="1"/>
</dbReference>
<evidence type="ECO:0000313" key="2">
    <source>
        <dbReference type="RefSeq" id="XP_013174623.1"/>
    </source>
</evidence>
<dbReference type="GO" id="GO:0005524">
    <property type="term" value="F:ATP binding"/>
    <property type="evidence" value="ECO:0007669"/>
    <property type="project" value="InterPro"/>
</dbReference>
<proteinExistence type="predicted"/>
<reference evidence="2" key="1">
    <citation type="submission" date="2025-08" db="UniProtKB">
        <authorList>
            <consortium name="RefSeq"/>
        </authorList>
    </citation>
    <scope>IDENTIFICATION</scope>
</reference>
<dbReference type="PANTHER" id="PTHR43394:SF27">
    <property type="entry name" value="ATP-DEPENDENT TRANSLOCASE ABCB1-LIKE"/>
    <property type="match status" value="1"/>
</dbReference>
<dbReference type="AlphaFoldDB" id="A0AAJ7EEV8"/>
<dbReference type="GeneID" id="106123031"/>
<dbReference type="Gene3D" id="3.40.50.300">
    <property type="entry name" value="P-loop containing nucleotide triphosphate hydrolases"/>
    <property type="match status" value="1"/>
</dbReference>
<dbReference type="SUPFAM" id="SSF52540">
    <property type="entry name" value="P-loop containing nucleoside triphosphate hydrolases"/>
    <property type="match status" value="1"/>
</dbReference>
<name>A0AAJ7EEV8_PAPXU</name>
<dbReference type="InterPro" id="IPR039421">
    <property type="entry name" value="Type_1_exporter"/>
</dbReference>
<dbReference type="Proteomes" id="UP000694872">
    <property type="component" value="Unplaced"/>
</dbReference>
<feature type="domain" description="ABC transporter" evidence="1">
    <location>
        <begin position="3"/>
        <end position="36"/>
    </location>
</feature>
<protein>
    <submittedName>
        <fullName evidence="2">Lipid A export ATP-binding/permease protein MsbA-like</fullName>
    </submittedName>
</protein>
<gene>
    <name evidence="2" type="primary">LOC106123031</name>
</gene>
<dbReference type="InterPro" id="IPR003439">
    <property type="entry name" value="ABC_transporter-like_ATP-bd"/>
</dbReference>
<dbReference type="KEGG" id="pxu:106123031"/>
<dbReference type="GO" id="GO:0090374">
    <property type="term" value="P:oligopeptide export from mitochondrion"/>
    <property type="evidence" value="ECO:0007669"/>
    <property type="project" value="TreeGrafter"/>
</dbReference>
<dbReference type="InterPro" id="IPR027417">
    <property type="entry name" value="P-loop_NTPase"/>
</dbReference>
<organism evidence="2">
    <name type="scientific">Papilio xuthus</name>
    <name type="common">Asian swallowtail butterfly</name>
    <dbReference type="NCBI Taxonomy" id="66420"/>
    <lineage>
        <taxon>Eukaryota</taxon>
        <taxon>Metazoa</taxon>
        <taxon>Ecdysozoa</taxon>
        <taxon>Arthropoda</taxon>
        <taxon>Hexapoda</taxon>
        <taxon>Insecta</taxon>
        <taxon>Pterygota</taxon>
        <taxon>Neoptera</taxon>
        <taxon>Endopterygota</taxon>
        <taxon>Lepidoptera</taxon>
        <taxon>Glossata</taxon>
        <taxon>Ditrysia</taxon>
        <taxon>Papilionoidea</taxon>
        <taxon>Papilionidae</taxon>
        <taxon>Papilioninae</taxon>
        <taxon>Papilio</taxon>
    </lineage>
</organism>
<dbReference type="GO" id="GO:0005743">
    <property type="term" value="C:mitochondrial inner membrane"/>
    <property type="evidence" value="ECO:0007669"/>
    <property type="project" value="TreeGrafter"/>
</dbReference>
<feature type="non-terminal residue" evidence="2">
    <location>
        <position position="1"/>
    </location>
</feature>
<evidence type="ECO:0000259" key="1">
    <source>
        <dbReference type="Pfam" id="PF00005"/>
    </source>
</evidence>
<dbReference type="Pfam" id="PF00005">
    <property type="entry name" value="ABC_tran"/>
    <property type="match status" value="1"/>
</dbReference>
<dbReference type="RefSeq" id="XP_013174623.1">
    <property type="nucleotide sequence ID" value="XM_013319169.1"/>
</dbReference>
<sequence>IGERGASLSGGQKQRIAIARALLRAPAVLLLDEATSALDPRSERKVQAALDRASAGRTTLVVSHRLSTIVNADRIICMDRGAIVEQGTHKELLEAKGDCTPPSPSRVTLRHHTSVRSVSHSNTNMTMLRSDLLRTVRSSIVIFYLALHKDCSHRRYMIAAPARAYLL</sequence>
<dbReference type="GO" id="GO:0015421">
    <property type="term" value="F:ABC-type oligopeptide transporter activity"/>
    <property type="evidence" value="ECO:0007669"/>
    <property type="project" value="TreeGrafter"/>
</dbReference>
<accession>A0AAJ7EEV8</accession>
<dbReference type="GO" id="GO:0016887">
    <property type="term" value="F:ATP hydrolysis activity"/>
    <property type="evidence" value="ECO:0007669"/>
    <property type="project" value="InterPro"/>
</dbReference>